<dbReference type="RefSeq" id="WP_053486507.1">
    <property type="nucleotide sequence ID" value="NZ_JUEU01000118.1"/>
</dbReference>
<reference evidence="1 2" key="1">
    <citation type="submission" date="2014-12" db="EMBL/GenBank/DDBJ databases">
        <authorList>
            <person name="Baeyen S."/>
        </authorList>
    </citation>
    <scope>NUCLEOTIDE SEQUENCE [LARGE SCALE GENOMIC DNA]</scope>
    <source>
        <strain evidence="1 2">LMG 28496</strain>
    </source>
</reference>
<dbReference type="Proteomes" id="UP000037201">
    <property type="component" value="Unassembled WGS sequence"/>
</dbReference>
<organism evidence="1 2">
    <name type="scientific">Pseudomonas coronafaciens pv. porri</name>
    <dbReference type="NCBI Taxonomy" id="83964"/>
    <lineage>
        <taxon>Bacteria</taxon>
        <taxon>Pseudomonadati</taxon>
        <taxon>Pseudomonadota</taxon>
        <taxon>Gammaproteobacteria</taxon>
        <taxon>Pseudomonadales</taxon>
        <taxon>Pseudomonadaceae</taxon>
        <taxon>Pseudomonas</taxon>
        <taxon>Pseudomonas coronafaciens</taxon>
    </lineage>
</organism>
<sequence>MTMTNAEISKRIKDSDLLNERAIIKKRDILEIVQWRIHNEHEHLAHVNSMVIELGGHEELKEKVDTVYYHVQSELHTDMVEWLEDDDNEFFLAGELISDNEFLMKIKLRANNSGNYFKDINGTATVLIKIDEDGSYTHDTFFVEEDIKLVEKQADIWLERLSKKYEQMVRFVKSLVSSHQENSSDGLHFNDFKTDSDKVELINKETNEILSTSFLELADELMYLDVDYQSKTILSKQEHQDIIERLIPTLQLS</sequence>
<evidence type="ECO:0000313" key="2">
    <source>
        <dbReference type="Proteomes" id="UP000037201"/>
    </source>
</evidence>
<keyword evidence="2" id="KW-1185">Reference proteome</keyword>
<protein>
    <submittedName>
        <fullName evidence="1">Uncharacterized protein</fullName>
    </submittedName>
</protein>
<name>A0ABR5JPJ4_9PSED</name>
<reference evidence="1 2" key="2">
    <citation type="submission" date="2015-09" db="EMBL/GenBank/DDBJ databases">
        <title>Genome analysis of Pseudomonas syringae pv. porri LMG.</title>
        <authorList>
            <person name="Rombouts S."/>
        </authorList>
    </citation>
    <scope>NUCLEOTIDE SEQUENCE [LARGE SCALE GENOMIC DNA]</scope>
    <source>
        <strain evidence="1 2">LMG 28496</strain>
    </source>
</reference>
<proteinExistence type="predicted"/>
<evidence type="ECO:0000313" key="1">
    <source>
        <dbReference type="EMBL" id="KOP59451.1"/>
    </source>
</evidence>
<dbReference type="EMBL" id="JUEU01000118">
    <property type="protein sequence ID" value="KOP59451.1"/>
    <property type="molecule type" value="Genomic_DNA"/>
</dbReference>
<accession>A0ABR5JPJ4</accession>
<gene>
    <name evidence="1" type="ORF">OX90_11250</name>
</gene>
<comment type="caution">
    <text evidence="1">The sequence shown here is derived from an EMBL/GenBank/DDBJ whole genome shotgun (WGS) entry which is preliminary data.</text>
</comment>